<gene>
    <name evidence="3" type="ORF">J3R75_002438</name>
</gene>
<keyword evidence="4" id="KW-1185">Reference proteome</keyword>
<keyword evidence="2" id="KW-1133">Transmembrane helix</keyword>
<protein>
    <submittedName>
        <fullName evidence="3">Tetratricopeptide (TPR) repeat protein</fullName>
    </submittedName>
</protein>
<feature type="transmembrane region" description="Helical" evidence="2">
    <location>
        <begin position="153"/>
        <end position="171"/>
    </location>
</feature>
<organism evidence="3 4">
    <name type="scientific">Oligosphaera ethanolica</name>
    <dbReference type="NCBI Taxonomy" id="760260"/>
    <lineage>
        <taxon>Bacteria</taxon>
        <taxon>Pseudomonadati</taxon>
        <taxon>Lentisphaerota</taxon>
        <taxon>Oligosphaeria</taxon>
        <taxon>Oligosphaerales</taxon>
        <taxon>Oligosphaeraceae</taxon>
        <taxon>Oligosphaera</taxon>
    </lineage>
</organism>
<comment type="caution">
    <text evidence="3">The sequence shown here is derived from an EMBL/GenBank/DDBJ whole genome shotgun (WGS) entry which is preliminary data.</text>
</comment>
<keyword evidence="2" id="KW-0812">Transmembrane</keyword>
<dbReference type="InterPro" id="IPR019734">
    <property type="entry name" value="TPR_rpt"/>
</dbReference>
<dbReference type="Gene3D" id="2.30.30.40">
    <property type="entry name" value="SH3 Domains"/>
    <property type="match status" value="1"/>
</dbReference>
<dbReference type="RefSeq" id="WP_307261788.1">
    <property type="nucleotide sequence ID" value="NZ_JAUSVL010000001.1"/>
</dbReference>
<keyword evidence="2" id="KW-0472">Membrane</keyword>
<keyword evidence="1" id="KW-0802">TPR repeat</keyword>
<dbReference type="SMART" id="SM00028">
    <property type="entry name" value="TPR"/>
    <property type="match status" value="1"/>
</dbReference>
<dbReference type="PROSITE" id="PS50005">
    <property type="entry name" value="TPR"/>
    <property type="match status" value="1"/>
</dbReference>
<dbReference type="EMBL" id="JAUSVL010000001">
    <property type="protein sequence ID" value="MDQ0290331.1"/>
    <property type="molecule type" value="Genomic_DNA"/>
</dbReference>
<feature type="repeat" description="TPR" evidence="1">
    <location>
        <begin position="75"/>
        <end position="108"/>
    </location>
</feature>
<dbReference type="InterPro" id="IPR011990">
    <property type="entry name" value="TPR-like_helical_dom_sf"/>
</dbReference>
<accession>A0AAE3VHF9</accession>
<name>A0AAE3VHF9_9BACT</name>
<evidence type="ECO:0000256" key="2">
    <source>
        <dbReference type="SAM" id="Phobius"/>
    </source>
</evidence>
<proteinExistence type="predicted"/>
<feature type="transmembrane region" description="Helical" evidence="2">
    <location>
        <begin position="178"/>
        <end position="196"/>
    </location>
</feature>
<dbReference type="Proteomes" id="UP001238163">
    <property type="component" value="Unassembled WGS sequence"/>
</dbReference>
<reference evidence="3" key="1">
    <citation type="submission" date="2023-07" db="EMBL/GenBank/DDBJ databases">
        <title>Genomic Encyclopedia of Type Strains, Phase IV (KMG-IV): sequencing the most valuable type-strain genomes for metagenomic binning, comparative biology and taxonomic classification.</title>
        <authorList>
            <person name="Goeker M."/>
        </authorList>
    </citation>
    <scope>NUCLEOTIDE SEQUENCE</scope>
    <source>
        <strain evidence="3">DSM 24202</strain>
    </source>
</reference>
<evidence type="ECO:0000313" key="3">
    <source>
        <dbReference type="EMBL" id="MDQ0290331.1"/>
    </source>
</evidence>
<dbReference type="Gene3D" id="1.25.40.10">
    <property type="entry name" value="Tetratricopeptide repeat domain"/>
    <property type="match status" value="1"/>
</dbReference>
<dbReference type="SUPFAM" id="SSF48452">
    <property type="entry name" value="TPR-like"/>
    <property type="match status" value="1"/>
</dbReference>
<sequence>MMIKRVVILWLLLVAGLSAATLSRTEQELLCFEAEQLFSQAQEVYAQDREKARELWQKAAARYERVVREGDVENGWLYYNLANTYFRLEDLGRAIANYRRAQRYIPHDEKLLQNLAYVRTRCRDAVAEPESTRVLKTLFFWHYDIAQTIRERLFLFFLGCFWLAALVGLWYRRPWLRWSLCGLGLLAVIFGASIAVSEYSAWRQRPGVVVSSEVVARKGNSDSYAMSFTEPLHAGTEFTVLSERGGWYEVRLADKRSCWLPQEAVELIRR</sequence>
<evidence type="ECO:0000313" key="4">
    <source>
        <dbReference type="Proteomes" id="UP001238163"/>
    </source>
</evidence>
<evidence type="ECO:0000256" key="1">
    <source>
        <dbReference type="PROSITE-ProRule" id="PRU00339"/>
    </source>
</evidence>
<dbReference type="AlphaFoldDB" id="A0AAE3VHF9"/>